<name>A0A2K8N9L4_9BACL</name>
<organism evidence="1 2">
    <name type="scientific">Kyrpidia spormannii</name>
    <dbReference type="NCBI Taxonomy" id="2055160"/>
    <lineage>
        <taxon>Bacteria</taxon>
        <taxon>Bacillati</taxon>
        <taxon>Bacillota</taxon>
        <taxon>Bacilli</taxon>
        <taxon>Bacillales</taxon>
        <taxon>Alicyclobacillaceae</taxon>
        <taxon>Kyrpidia</taxon>
    </lineage>
</organism>
<dbReference type="EMBL" id="CP024955">
    <property type="protein sequence ID" value="ATY86031.1"/>
    <property type="molecule type" value="Genomic_DNA"/>
</dbReference>
<evidence type="ECO:0000313" key="1">
    <source>
        <dbReference type="EMBL" id="ATY86031.1"/>
    </source>
</evidence>
<proteinExistence type="predicted"/>
<reference evidence="2" key="1">
    <citation type="submission" date="2017-11" db="EMBL/GenBank/DDBJ databases">
        <title>Complete Genome Sequence of Kyrpidia sp. Strain EA-1, a thermophilic, hydrogen-oxidizing Bacterium, isolated from the Azores.</title>
        <authorList>
            <person name="Reiner J.E."/>
            <person name="Lapp C.J."/>
            <person name="Bunk B."/>
            <person name="Gescher J."/>
        </authorList>
    </citation>
    <scope>NUCLEOTIDE SEQUENCE [LARGE SCALE GENOMIC DNA]</scope>
    <source>
        <strain evidence="2">EA-1</strain>
    </source>
</reference>
<dbReference type="Proteomes" id="UP000231932">
    <property type="component" value="Chromosome"/>
</dbReference>
<dbReference type="AlphaFoldDB" id="A0A2K8N9L4"/>
<accession>A0A2K8N9L4</accession>
<dbReference type="InterPro" id="IPR022258">
    <property type="entry name" value="Flagellar_operon_YvyF"/>
</dbReference>
<dbReference type="NCBIfam" id="TIGR03826">
    <property type="entry name" value="YvyF"/>
    <property type="match status" value="1"/>
</dbReference>
<sequence length="177" mass="19830">MVGAERSGVRRGAGRDRGAGDYRGRDEIFTIRMWAGSEARRGCGGGVRGVDFANCKRCGRIYQKVGREQVCPACRREEEELYQKVREYVSQHRGATIVEVSEATGVDPDLVLQFLREGRLTVVSGGNMRYPCERCGREITSGRFCDRCTAELAKGFAQVKKDDDGKFHTRPGWTKRS</sequence>
<evidence type="ECO:0008006" key="3">
    <source>
        <dbReference type="Google" id="ProtNLM"/>
    </source>
</evidence>
<evidence type="ECO:0000313" key="2">
    <source>
        <dbReference type="Proteomes" id="UP000231932"/>
    </source>
</evidence>
<dbReference type="KEGG" id="kyr:CVV65_14745"/>
<protein>
    <recommendedName>
        <fullName evidence="3">MerR family transcriptional regulator</fullName>
    </recommendedName>
</protein>
<gene>
    <name evidence="1" type="ORF">CVV65_14745</name>
</gene>
<keyword evidence="2" id="KW-1185">Reference proteome</keyword>